<comment type="subcellular location">
    <subcellularLocation>
        <location evidence="1">Membrane</location>
    </subcellularLocation>
</comment>
<dbReference type="KEGG" id="proo:MJB10_20715"/>
<keyword evidence="5" id="KW-0808">Transferase</keyword>
<evidence type="ECO:0000259" key="4">
    <source>
        <dbReference type="Pfam" id="PF01757"/>
    </source>
</evidence>
<sequence>MGLTKKKRNLELDALKGLAILLVIIGHAIQYNISDFKTNPFFNFIYSFHMPLFIFISGIISYFTVSIESIGDSLNVLAKKFKTLVIPFLSWYFIVNFLLREDFLKESFSEYSLKIIKFPDFGLWFFWVLFLCFLVLVLIKTIQIFVSKIKKGLLEVFFYYFVTVIIMFLPIGTLGLNLLKWYFPFFISGFLLSKYKGSLSRFSEKAAQISLVLFPILLTQYKRLLDLDFIHYLHGLNGHIIIAINLSYRYLIGFVGIMVMFIIIKEIKRFKIFEKLVWLGNRTMEIYPLQFYFVNIVGTNYVLRNLGVSVLTVSAATIISLSASLMISCLLIRKSQLLCFLLLGISGNAETKIFQSTIESSNTR</sequence>
<feature type="domain" description="Acyltransferase 3" evidence="4">
    <location>
        <begin position="10"/>
        <end position="327"/>
    </location>
</feature>
<proteinExistence type="inferred from homology"/>
<accession>A0AA96RLS7</accession>
<evidence type="ECO:0000313" key="6">
    <source>
        <dbReference type="Proteomes" id="UP001304650"/>
    </source>
</evidence>
<evidence type="ECO:0000313" key="5">
    <source>
        <dbReference type="EMBL" id="WNR43507.1"/>
    </source>
</evidence>
<evidence type="ECO:0000256" key="1">
    <source>
        <dbReference type="ARBA" id="ARBA00004370"/>
    </source>
</evidence>
<dbReference type="EMBL" id="CP130319">
    <property type="protein sequence ID" value="WNR43507.1"/>
    <property type="molecule type" value="Genomic_DNA"/>
</dbReference>
<protein>
    <submittedName>
        <fullName evidence="5">Acyltransferase family protein</fullName>
    </submittedName>
</protein>
<keyword evidence="6" id="KW-1185">Reference proteome</keyword>
<keyword evidence="3" id="KW-0472">Membrane</keyword>
<comment type="similarity">
    <text evidence="2">Belongs to the acyltransferase 3 family.</text>
</comment>
<dbReference type="PANTHER" id="PTHR37312:SF1">
    <property type="entry name" value="MEMBRANE-BOUND ACYLTRANSFERASE YKRP-RELATED"/>
    <property type="match status" value="1"/>
</dbReference>
<dbReference type="Proteomes" id="UP001304650">
    <property type="component" value="Chromosome"/>
</dbReference>
<dbReference type="AlphaFoldDB" id="A0AA96RLS7"/>
<evidence type="ECO:0000256" key="2">
    <source>
        <dbReference type="ARBA" id="ARBA00007400"/>
    </source>
</evidence>
<keyword evidence="5" id="KW-0012">Acyltransferase</keyword>
<feature type="transmembrane region" description="Helical" evidence="3">
    <location>
        <begin position="309"/>
        <end position="332"/>
    </location>
</feature>
<dbReference type="RefSeq" id="WP_314797858.1">
    <property type="nucleotide sequence ID" value="NZ_CP130319.1"/>
</dbReference>
<dbReference type="Pfam" id="PF01757">
    <property type="entry name" value="Acyl_transf_3"/>
    <property type="match status" value="1"/>
</dbReference>
<dbReference type="InterPro" id="IPR002656">
    <property type="entry name" value="Acyl_transf_3_dom"/>
</dbReference>
<feature type="transmembrane region" description="Helical" evidence="3">
    <location>
        <begin position="152"/>
        <end position="172"/>
    </location>
</feature>
<dbReference type="PANTHER" id="PTHR37312">
    <property type="entry name" value="MEMBRANE-BOUND ACYLTRANSFERASE YKRP-RELATED"/>
    <property type="match status" value="1"/>
</dbReference>
<keyword evidence="3" id="KW-1133">Transmembrane helix</keyword>
<dbReference type="InterPro" id="IPR052734">
    <property type="entry name" value="Nod_factor_acetyltransferase"/>
</dbReference>
<dbReference type="GO" id="GO:0016747">
    <property type="term" value="F:acyltransferase activity, transferring groups other than amino-acyl groups"/>
    <property type="evidence" value="ECO:0007669"/>
    <property type="project" value="InterPro"/>
</dbReference>
<feature type="transmembrane region" description="Helical" evidence="3">
    <location>
        <begin position="84"/>
        <end position="101"/>
    </location>
</feature>
<reference evidence="5" key="1">
    <citation type="submission" date="2022-02" db="EMBL/GenBank/DDBJ databases">
        <title>Paenibacillus sp. MBLB1832 Whole Genome Shotgun Sequencing.</title>
        <authorList>
            <person name="Hwang C.Y."/>
            <person name="Cho E.-S."/>
            <person name="Seo M.-J."/>
        </authorList>
    </citation>
    <scope>NUCLEOTIDE SEQUENCE</scope>
    <source>
        <strain evidence="5">MBLB1832</strain>
    </source>
</reference>
<feature type="transmembrane region" description="Helical" evidence="3">
    <location>
        <begin position="121"/>
        <end position="140"/>
    </location>
</feature>
<gene>
    <name evidence="5" type="ORF">MJB10_20715</name>
</gene>
<organism evidence="5 6">
    <name type="scientific">Paenibacillus roseopurpureus</name>
    <dbReference type="NCBI Taxonomy" id="2918901"/>
    <lineage>
        <taxon>Bacteria</taxon>
        <taxon>Bacillati</taxon>
        <taxon>Bacillota</taxon>
        <taxon>Bacilli</taxon>
        <taxon>Bacillales</taxon>
        <taxon>Paenibacillaceae</taxon>
        <taxon>Paenibacillus</taxon>
    </lineage>
</organism>
<name>A0AA96RLS7_9BACL</name>
<keyword evidence="3" id="KW-0812">Transmembrane</keyword>
<feature type="transmembrane region" description="Helical" evidence="3">
    <location>
        <begin position="12"/>
        <end position="29"/>
    </location>
</feature>
<feature type="transmembrane region" description="Helical" evidence="3">
    <location>
        <begin position="41"/>
        <end position="63"/>
    </location>
</feature>
<evidence type="ECO:0000256" key="3">
    <source>
        <dbReference type="SAM" id="Phobius"/>
    </source>
</evidence>
<feature type="transmembrane region" description="Helical" evidence="3">
    <location>
        <begin position="241"/>
        <end position="264"/>
    </location>
</feature>